<gene>
    <name evidence="2" type="ORF">COLO4_25051</name>
</gene>
<evidence type="ECO:0000313" key="2">
    <source>
        <dbReference type="EMBL" id="OMO77638.1"/>
    </source>
</evidence>
<feature type="region of interest" description="Disordered" evidence="1">
    <location>
        <begin position="1"/>
        <end position="56"/>
    </location>
</feature>
<keyword evidence="3" id="KW-1185">Reference proteome</keyword>
<sequence>MSQSDSTDRTFEEVPATRGSPIGEGRLAEGRDLEGKNTNTEVYSVGNNNGEEEEDGLQDDITHSKVIVNQFFAGDASLPYITID</sequence>
<feature type="compositionally biased region" description="Basic and acidic residues" evidence="1">
    <location>
        <begin position="26"/>
        <end position="35"/>
    </location>
</feature>
<feature type="compositionally biased region" description="Basic and acidic residues" evidence="1">
    <location>
        <begin position="1"/>
        <end position="12"/>
    </location>
</feature>
<comment type="caution">
    <text evidence="2">The sequence shown here is derived from an EMBL/GenBank/DDBJ whole genome shotgun (WGS) entry which is preliminary data.</text>
</comment>
<dbReference type="AlphaFoldDB" id="A0A1R3I4Y4"/>
<proteinExistence type="predicted"/>
<evidence type="ECO:0000256" key="1">
    <source>
        <dbReference type="SAM" id="MobiDB-lite"/>
    </source>
</evidence>
<protein>
    <submittedName>
        <fullName evidence="2">Uncharacterized protein</fullName>
    </submittedName>
</protein>
<dbReference type="EMBL" id="AWUE01018905">
    <property type="protein sequence ID" value="OMO77638.1"/>
    <property type="molecule type" value="Genomic_DNA"/>
</dbReference>
<evidence type="ECO:0000313" key="3">
    <source>
        <dbReference type="Proteomes" id="UP000187203"/>
    </source>
</evidence>
<organism evidence="2 3">
    <name type="scientific">Corchorus olitorius</name>
    <dbReference type="NCBI Taxonomy" id="93759"/>
    <lineage>
        <taxon>Eukaryota</taxon>
        <taxon>Viridiplantae</taxon>
        <taxon>Streptophyta</taxon>
        <taxon>Embryophyta</taxon>
        <taxon>Tracheophyta</taxon>
        <taxon>Spermatophyta</taxon>
        <taxon>Magnoliopsida</taxon>
        <taxon>eudicotyledons</taxon>
        <taxon>Gunneridae</taxon>
        <taxon>Pentapetalae</taxon>
        <taxon>rosids</taxon>
        <taxon>malvids</taxon>
        <taxon>Malvales</taxon>
        <taxon>Malvaceae</taxon>
        <taxon>Grewioideae</taxon>
        <taxon>Apeibeae</taxon>
        <taxon>Corchorus</taxon>
    </lineage>
</organism>
<name>A0A1R3I4Y4_9ROSI</name>
<reference evidence="3" key="1">
    <citation type="submission" date="2013-09" db="EMBL/GenBank/DDBJ databases">
        <title>Corchorus olitorius genome sequencing.</title>
        <authorList>
            <person name="Alam M."/>
            <person name="Haque M.S."/>
            <person name="Islam M.S."/>
            <person name="Emdad E.M."/>
            <person name="Islam M.M."/>
            <person name="Ahmed B."/>
            <person name="Halim A."/>
            <person name="Hossen Q.M.M."/>
            <person name="Hossain M.Z."/>
            <person name="Ahmed R."/>
            <person name="Khan M.M."/>
            <person name="Islam R."/>
            <person name="Rashid M.M."/>
            <person name="Khan S.A."/>
            <person name="Rahman M.S."/>
            <person name="Alam M."/>
            <person name="Yahiya A.S."/>
            <person name="Khan M.S."/>
            <person name="Azam M.S."/>
            <person name="Haque T."/>
            <person name="Lashkar M.Z.H."/>
            <person name="Akhand A.I."/>
            <person name="Morshed G."/>
            <person name="Roy S."/>
            <person name="Uddin K.S."/>
            <person name="Rabeya T."/>
            <person name="Hossain A.S."/>
            <person name="Chowdhury A."/>
            <person name="Snigdha A.R."/>
            <person name="Mortoza M.S."/>
            <person name="Matin S.A."/>
            <person name="Hoque S.M.E."/>
            <person name="Islam M.K."/>
            <person name="Roy D.K."/>
            <person name="Haider R."/>
            <person name="Moosa M.M."/>
            <person name="Elias S.M."/>
            <person name="Hasan A.M."/>
            <person name="Jahan S."/>
            <person name="Shafiuddin M."/>
            <person name="Mahmood N."/>
            <person name="Shommy N.S."/>
        </authorList>
    </citation>
    <scope>NUCLEOTIDE SEQUENCE [LARGE SCALE GENOMIC DNA]</scope>
    <source>
        <strain evidence="3">cv. O-4</strain>
    </source>
</reference>
<accession>A0A1R3I4Y4</accession>
<dbReference type="Proteomes" id="UP000187203">
    <property type="component" value="Unassembled WGS sequence"/>
</dbReference>